<name>A0A3P7IW43_STRVU</name>
<dbReference type="AlphaFoldDB" id="A0A3P7IW43"/>
<accession>A0A3P7IW43</accession>
<evidence type="ECO:0000313" key="3">
    <source>
        <dbReference type="Proteomes" id="UP000270094"/>
    </source>
</evidence>
<dbReference type="CDD" id="cd05380">
    <property type="entry name" value="CAP_euk"/>
    <property type="match status" value="1"/>
</dbReference>
<evidence type="ECO:0000259" key="1">
    <source>
        <dbReference type="SMART" id="SM00198"/>
    </source>
</evidence>
<keyword evidence="3" id="KW-1185">Reference proteome</keyword>
<gene>
    <name evidence="2" type="ORF">SVUK_LOCUS7061</name>
</gene>
<feature type="domain" description="SCP" evidence="1">
    <location>
        <begin position="8"/>
        <end position="142"/>
    </location>
</feature>
<dbReference type="EMBL" id="UYYB01023497">
    <property type="protein sequence ID" value="VDM72063.1"/>
    <property type="molecule type" value="Genomic_DNA"/>
</dbReference>
<dbReference type="InterPro" id="IPR001283">
    <property type="entry name" value="CRISP-related"/>
</dbReference>
<dbReference type="Proteomes" id="UP000270094">
    <property type="component" value="Unassembled WGS sequence"/>
</dbReference>
<dbReference type="PANTHER" id="PTHR10334">
    <property type="entry name" value="CYSTEINE-RICH SECRETORY PROTEIN-RELATED"/>
    <property type="match status" value="1"/>
</dbReference>
<sequence>MLAHRPCTLRSQLALGQLVDNRGTKLPSARNMYRLLWACDLEQQAHDWLATCPSGPQLSKGENFYRGPASGLSAWRDMNKKAVTEWWKVYRNVNGPGSSAVYTSSHEGTMIDSYTQMAWAKTRYLGCSIATCDGDFVESCRYRVV</sequence>
<organism evidence="2 3">
    <name type="scientific">Strongylus vulgaris</name>
    <name type="common">Blood worm</name>
    <dbReference type="NCBI Taxonomy" id="40348"/>
    <lineage>
        <taxon>Eukaryota</taxon>
        <taxon>Metazoa</taxon>
        <taxon>Ecdysozoa</taxon>
        <taxon>Nematoda</taxon>
        <taxon>Chromadorea</taxon>
        <taxon>Rhabditida</taxon>
        <taxon>Rhabditina</taxon>
        <taxon>Rhabditomorpha</taxon>
        <taxon>Strongyloidea</taxon>
        <taxon>Strongylidae</taxon>
        <taxon>Strongylus</taxon>
    </lineage>
</organism>
<proteinExistence type="predicted"/>
<dbReference type="SMART" id="SM00198">
    <property type="entry name" value="SCP"/>
    <property type="match status" value="1"/>
</dbReference>
<evidence type="ECO:0000313" key="2">
    <source>
        <dbReference type="EMBL" id="VDM72063.1"/>
    </source>
</evidence>
<dbReference type="Gene3D" id="3.40.33.10">
    <property type="entry name" value="CAP"/>
    <property type="match status" value="1"/>
</dbReference>
<dbReference type="InterPro" id="IPR035940">
    <property type="entry name" value="CAP_sf"/>
</dbReference>
<protein>
    <recommendedName>
        <fullName evidence="1">SCP domain-containing protein</fullName>
    </recommendedName>
</protein>
<reference evidence="2 3" key="1">
    <citation type="submission" date="2018-11" db="EMBL/GenBank/DDBJ databases">
        <authorList>
            <consortium name="Pathogen Informatics"/>
        </authorList>
    </citation>
    <scope>NUCLEOTIDE SEQUENCE [LARGE SCALE GENOMIC DNA]</scope>
</reference>
<dbReference type="SUPFAM" id="SSF55797">
    <property type="entry name" value="PR-1-like"/>
    <property type="match status" value="1"/>
</dbReference>
<dbReference type="OrthoDB" id="5874910at2759"/>
<dbReference type="Pfam" id="PF00188">
    <property type="entry name" value="CAP"/>
    <property type="match status" value="1"/>
</dbReference>
<dbReference type="InterPro" id="IPR014044">
    <property type="entry name" value="CAP_dom"/>
</dbReference>